<dbReference type="SUPFAM" id="SSF52283">
    <property type="entry name" value="Formate/glycerate dehydrogenase catalytic domain-like"/>
    <property type="match status" value="1"/>
</dbReference>
<name>A0AAF1KJY7_9PROT</name>
<evidence type="ECO:0000313" key="6">
    <source>
        <dbReference type="Proteomes" id="UP001196068"/>
    </source>
</evidence>
<organism evidence="5 6">
    <name type="scientific">Plastoroseomonas arctica</name>
    <dbReference type="NCBI Taxonomy" id="1509237"/>
    <lineage>
        <taxon>Bacteria</taxon>
        <taxon>Pseudomonadati</taxon>
        <taxon>Pseudomonadota</taxon>
        <taxon>Alphaproteobacteria</taxon>
        <taxon>Acetobacterales</taxon>
        <taxon>Acetobacteraceae</taxon>
        <taxon>Plastoroseomonas</taxon>
    </lineage>
</organism>
<dbReference type="GO" id="GO:0016618">
    <property type="term" value="F:hydroxypyruvate reductase [NAD(P)H] activity"/>
    <property type="evidence" value="ECO:0007669"/>
    <property type="project" value="TreeGrafter"/>
</dbReference>
<reference evidence="5" key="1">
    <citation type="submission" date="2020-01" db="EMBL/GenBank/DDBJ databases">
        <authorList>
            <person name="Rat A."/>
        </authorList>
    </citation>
    <scope>NUCLEOTIDE SEQUENCE</scope>
    <source>
        <strain evidence="5">LMG 28251</strain>
    </source>
</reference>
<dbReference type="EMBL" id="JAAEDH010000014">
    <property type="protein sequence ID" value="MBR0656040.1"/>
    <property type="molecule type" value="Genomic_DNA"/>
</dbReference>
<dbReference type="InterPro" id="IPR036291">
    <property type="entry name" value="NAD(P)-bd_dom_sf"/>
</dbReference>
<dbReference type="AlphaFoldDB" id="A0AAF1KJY7"/>
<dbReference type="InterPro" id="IPR043322">
    <property type="entry name" value="CtBP"/>
</dbReference>
<dbReference type="PANTHER" id="PTHR10996:SF283">
    <property type="entry name" value="GLYOXYLATE_HYDROXYPYRUVATE REDUCTASE B"/>
    <property type="match status" value="1"/>
</dbReference>
<keyword evidence="3" id="KW-0520">NAD</keyword>
<dbReference type="CDD" id="cd05299">
    <property type="entry name" value="CtBP_dh"/>
    <property type="match status" value="1"/>
</dbReference>
<dbReference type="RefSeq" id="WP_211874880.1">
    <property type="nucleotide sequence ID" value="NZ_JAAEDH010000014.1"/>
</dbReference>
<dbReference type="InterPro" id="IPR050223">
    <property type="entry name" value="D-isomer_2-hydroxyacid_DH"/>
</dbReference>
<feature type="domain" description="D-isomer specific 2-hydroxyacid dehydrogenase NAD-binding" evidence="4">
    <location>
        <begin position="114"/>
        <end position="292"/>
    </location>
</feature>
<dbReference type="Pfam" id="PF02826">
    <property type="entry name" value="2-Hacid_dh_C"/>
    <property type="match status" value="1"/>
</dbReference>
<accession>A0AAF1KJY7</accession>
<evidence type="ECO:0000256" key="3">
    <source>
        <dbReference type="ARBA" id="ARBA00023027"/>
    </source>
</evidence>
<dbReference type="GO" id="GO:0003714">
    <property type="term" value="F:transcription corepressor activity"/>
    <property type="evidence" value="ECO:0007669"/>
    <property type="project" value="InterPro"/>
</dbReference>
<gene>
    <name evidence="5" type="ORF">GXW79_13235</name>
</gene>
<dbReference type="Proteomes" id="UP001196068">
    <property type="component" value="Unassembled WGS sequence"/>
</dbReference>
<evidence type="ECO:0000256" key="2">
    <source>
        <dbReference type="ARBA" id="ARBA00023002"/>
    </source>
</evidence>
<evidence type="ECO:0000313" key="5">
    <source>
        <dbReference type="EMBL" id="MBR0656040.1"/>
    </source>
</evidence>
<evidence type="ECO:0000256" key="1">
    <source>
        <dbReference type="ARBA" id="ARBA00005854"/>
    </source>
</evidence>
<dbReference type="GO" id="GO:0051287">
    <property type="term" value="F:NAD binding"/>
    <property type="evidence" value="ECO:0007669"/>
    <property type="project" value="InterPro"/>
</dbReference>
<dbReference type="PANTHER" id="PTHR10996">
    <property type="entry name" value="2-HYDROXYACID DEHYDROGENASE-RELATED"/>
    <property type="match status" value="1"/>
</dbReference>
<dbReference type="SUPFAM" id="SSF51735">
    <property type="entry name" value="NAD(P)-binding Rossmann-fold domains"/>
    <property type="match status" value="1"/>
</dbReference>
<protein>
    <submittedName>
        <fullName evidence="5">C-terminal binding protein</fullName>
    </submittedName>
</protein>
<reference evidence="5" key="2">
    <citation type="journal article" date="2021" name="Syst. Appl. Microbiol.">
        <title>Roseomonas hellenica sp. nov., isolated from roots of wild-growing Alkanna tinctoria.</title>
        <authorList>
            <person name="Rat A."/>
            <person name="Naranjo H.D."/>
            <person name="Lebbe L."/>
            <person name="Cnockaert M."/>
            <person name="Krigas N."/>
            <person name="Grigoriadou K."/>
            <person name="Maloupa E."/>
            <person name="Willems A."/>
        </authorList>
    </citation>
    <scope>NUCLEOTIDE SEQUENCE</scope>
    <source>
        <strain evidence="5">LMG 28251</strain>
    </source>
</reference>
<evidence type="ECO:0000259" key="4">
    <source>
        <dbReference type="Pfam" id="PF02826"/>
    </source>
</evidence>
<comment type="caution">
    <text evidence="5">The sequence shown here is derived from an EMBL/GenBank/DDBJ whole genome shotgun (WGS) entry which is preliminary data.</text>
</comment>
<dbReference type="FunFam" id="3.40.50.720:FF:000203">
    <property type="entry name" value="D-3-phosphoglycerate dehydrogenase (SerA)"/>
    <property type="match status" value="1"/>
</dbReference>
<sequence length="347" mass="37602">MAAYTILTPALATPGAKLGDYGYEREGLGTLDAEFVEVEPTEEALIAAAGSADVLYAKGMKFSAKLIAALGKCKHIACASVGVDYVDVAAATAKGIPVTNCPDTFIEEVADHAMMLLLSTHRRALEQDRMVREGRWRAGRPQLNLIPRLMGQTLGLIAFGRVARAVAHRAKAFGLHVVAYDPYVDEMMISSHGVQPVSLPELLAISDFISMHVPATPEANGLLKEQHFRAMKPTAIFINTGRGPTVDEGALIRALDEKWIAGAGLDVLEQEPPQQDNPLLQMPHIILSPHNASASARFDPARRRRAGQEMALILTGRWPMSCVNPTVLPGSDLKRWQPYAMDRGPNS</sequence>
<dbReference type="GO" id="GO:0030267">
    <property type="term" value="F:glyoxylate reductase (NADPH) activity"/>
    <property type="evidence" value="ECO:0007669"/>
    <property type="project" value="TreeGrafter"/>
</dbReference>
<dbReference type="Gene3D" id="3.40.50.720">
    <property type="entry name" value="NAD(P)-binding Rossmann-like Domain"/>
    <property type="match status" value="2"/>
</dbReference>
<proteinExistence type="inferred from homology"/>
<comment type="similarity">
    <text evidence="1">Belongs to the D-isomer specific 2-hydroxyacid dehydrogenase family.</text>
</comment>
<dbReference type="GO" id="GO:0005829">
    <property type="term" value="C:cytosol"/>
    <property type="evidence" value="ECO:0007669"/>
    <property type="project" value="TreeGrafter"/>
</dbReference>
<keyword evidence="2" id="KW-0560">Oxidoreductase</keyword>
<dbReference type="InterPro" id="IPR006140">
    <property type="entry name" value="D-isomer_DH_NAD-bd"/>
</dbReference>
<keyword evidence="6" id="KW-1185">Reference proteome</keyword>